<dbReference type="AlphaFoldDB" id="A0AAU7DRX5"/>
<accession>A0AAU7DRX5</accession>
<organism evidence="3">
    <name type="scientific">Telmatobacter sp. DSM 110680</name>
    <dbReference type="NCBI Taxonomy" id="3036704"/>
    <lineage>
        <taxon>Bacteria</taxon>
        <taxon>Pseudomonadati</taxon>
        <taxon>Acidobacteriota</taxon>
        <taxon>Terriglobia</taxon>
        <taxon>Terriglobales</taxon>
        <taxon>Acidobacteriaceae</taxon>
        <taxon>Telmatobacter</taxon>
    </lineage>
</organism>
<dbReference type="SUPFAM" id="SSF81296">
    <property type="entry name" value="E set domains"/>
    <property type="match status" value="1"/>
</dbReference>
<dbReference type="InterPro" id="IPR002909">
    <property type="entry name" value="IPT_dom"/>
</dbReference>
<evidence type="ECO:0000313" key="3">
    <source>
        <dbReference type="EMBL" id="XBH19790.1"/>
    </source>
</evidence>
<sequence>MHTPPFAFLLLTPALAAPTMFAGGPKYIAGTAYFNPAVVGQPVHWSGGVVNYYVDHGPLNVKISNQQATAMVDAAAAIWSGVPTAGVRLTNAGSLNEDVSGATIVAGNQLFASPSDVTPSATGYPLAVIYDADGSVIDGLFGVGSSDPTSCQNNGVFPWLDNIQPDATIAHAVILVNGLCATNASLIEMMQYELERAFGRILGLDYAQVNPSALAMNDPNATLGWPVMHPMSGVCGAAGGVCIPNPDQLRDDDIAALNRIYPVTASNLASFPGKQLTTINTISIQGTISFRTGAGMQGVNVVVRPLDVNGNPLYQYTVTSVSGAYFSGNHGNPVSGWNDPSGNPLAQWGSNDPALQGFFDLGGIPLPPDMTMADYQVTFEPINPLYMLTESVGPYLSGSPEPSGTMPIITIPGMSAGSSQTLSVNIADSAEGSIQDAIATPDMPRMLAPSGLWCGRLSQVGQTDWFAFPVRSGHTFTVVTQALNENGIPTETKALPAIGVWDAFKPLAAPNLNWAPALNGYATGETWLQVTATADDIVRLGVADMRGDGRPDYAYNGWVLYADTVKPPRLPATGGPIVIRGMGFRSSDTVLIDGKKAVVTSVSPNEITAIAPPAAAETTGSVDVEVDDLPMFYAIAILPGGVSYDSGTGDSLTLNTAPSNTVPIGVPIPFAVTALGPTLSPAGNVTVTFSVVSGNATLGCGASICTTTAAGDGAAAMTVTAPTSSASVVTASLTNGVSLQAHFMGGTPPVLAALAPNLSVAAGATVNWTTQALALSSGAPAAGQTVSWKAADNIAALGPASSTTSVTGIASKSLAVGPLTPGQQAVSSACLNGTTQCVNFTAFGARPEYAWLESVSGTAQTLSASGTPGVVTLRVRDMNGNLMAGATVTFYQALYAWTPPCPPHGRCAQSPLLATQTATATSALDGTVSFSPVFLSGIPTNLIALAATGNTSTLIVTVENHP</sequence>
<proteinExistence type="predicted"/>
<feature type="domain" description="IPT/TIG" evidence="2">
    <location>
        <begin position="564"/>
        <end position="628"/>
    </location>
</feature>
<evidence type="ECO:0000256" key="1">
    <source>
        <dbReference type="SAM" id="SignalP"/>
    </source>
</evidence>
<gene>
    <name evidence="3" type="ORF">P8935_10845</name>
</gene>
<feature type="signal peptide" evidence="1">
    <location>
        <begin position="1"/>
        <end position="16"/>
    </location>
</feature>
<dbReference type="RefSeq" id="WP_348265011.1">
    <property type="nucleotide sequence ID" value="NZ_CP121196.1"/>
</dbReference>
<dbReference type="EMBL" id="CP121196">
    <property type="protein sequence ID" value="XBH19790.1"/>
    <property type="molecule type" value="Genomic_DNA"/>
</dbReference>
<protein>
    <recommendedName>
        <fullName evidence="2">IPT/TIG domain-containing protein</fullName>
    </recommendedName>
</protein>
<dbReference type="InterPro" id="IPR013783">
    <property type="entry name" value="Ig-like_fold"/>
</dbReference>
<keyword evidence="1" id="KW-0732">Signal</keyword>
<name>A0AAU7DRX5_9BACT</name>
<dbReference type="Pfam" id="PF01833">
    <property type="entry name" value="TIG"/>
    <property type="match status" value="1"/>
</dbReference>
<reference evidence="3" key="1">
    <citation type="submission" date="2023-03" db="EMBL/GenBank/DDBJ databases">
        <title>Edaphobacter sp.</title>
        <authorList>
            <person name="Huber K.J."/>
            <person name="Papendorf J."/>
            <person name="Pilke C."/>
            <person name="Bunk B."/>
            <person name="Sproeer C."/>
            <person name="Pester M."/>
        </authorList>
    </citation>
    <scope>NUCLEOTIDE SEQUENCE</scope>
    <source>
        <strain evidence="3">DSM 110680</strain>
    </source>
</reference>
<dbReference type="InterPro" id="IPR014756">
    <property type="entry name" value="Ig_E-set"/>
</dbReference>
<dbReference type="Gene3D" id="2.60.40.10">
    <property type="entry name" value="Immunoglobulins"/>
    <property type="match status" value="1"/>
</dbReference>
<evidence type="ECO:0000259" key="2">
    <source>
        <dbReference type="Pfam" id="PF01833"/>
    </source>
</evidence>
<feature type="chain" id="PRO_5043862544" description="IPT/TIG domain-containing protein" evidence="1">
    <location>
        <begin position="17"/>
        <end position="962"/>
    </location>
</feature>